<dbReference type="RefSeq" id="XP_028534574.1">
    <property type="nucleotide sequence ID" value="XM_028678268.1"/>
</dbReference>
<dbReference type="EMBL" id="LN835307">
    <property type="protein sequence ID" value="CRH01575.1"/>
    <property type="molecule type" value="Genomic_DNA"/>
</dbReference>
<evidence type="ECO:0000313" key="2">
    <source>
        <dbReference type="EMBL" id="CRH01575.1"/>
    </source>
</evidence>
<sequence length="1089" mass="125586">MLKSTTKTDSTKRDQNRKLLQKKLSKDSVTSTKFCDSSEEREAGSNTSSNVSVKILEKLNNTRNLTANNTDSFICDLKKSSNVNYKKFSKNNSQRLNNTNVLDKVDSTNSFIVIPGKTKESDKHSDESNISNKLNSNKIEGDIHNQENIINIEESSINNDILNIEKNNNKKLSKELNISNDYTKSIPYTTTFKDNLTKDENNIYYNLDNNPYFYSYNNPKYFTNNFNSHKSDYLSSYPNNNLNSYIGNSSHIDKILNSYANNSLNSYSNNNLNYYTSNNLNSHSNKNIIINPKLNSTLPYLNNFEYNSKRLNTINTSLDENCNLNIADEMDFINMYSSPTSIGSNNSNIHDSTHYMDDNTYINDNNYTNNTHHNISSETVNYNNNIERNIYNNNVSSNSYFTNTGKSINGKIEETSNCIDHKYSNFVDQSLVNNDIFKLNAIRENEAVINDVSISEKISSHTDYSRAKHSSHTIDKRIVHEGFDTIKVPKYREVEVIEKIVEVPVVHKVNKYINKYEIKEVEKVVKKPINKYVETKIEVPELHFQDKIVEVPELHEVVKIVEKPEIRERIIYKNKIETKIIPKYIEVPVVKIVNKYEEYDDIGEVIKTVPVKKIVEIPNEVIKQVKIPIKKIIEKPNYVPIIKYRDVPIEKIRYVPKIQTVELVKTIPKIIDIPVPVKVPKIKIIDKPYYINKYIDKPVVVPVSKKIKPIYKYEGKKIIEVPIHKPYIVTHDTVISRNIENSMNTGRCSIYTKKLDLDSLSPMKRDELFNIVNKNNFNLQRSISVDNIFNNHSFRNNDLIDNINVNGNKENNKNLFNMFSKVDYNEDQQFLNKNNLNCLRFSRSLNNNIDINRTGFNSIKNNSYLNNTVKYNNIFYSNEMNDPSNVEKLICNNIGLPRDYNSINPLVNNIQESGQVSPIDPKYNLNFQKNVNRYSSPFSKNNRNSNAHMNDINNLDSSYYFANSNGISNMNKFQNQINSNANIFDDQSLNGYKSKFFSNNPYKDCGNSNNLTNFRNTNNISFMRSRSPSVCSADGISAYVVEYVGDQNKGFNDTSFSKGLNNNFADEIGSNYSFSGTLTNKMNEQFMNK</sequence>
<feature type="region of interest" description="Disordered" evidence="1">
    <location>
        <begin position="1"/>
        <end position="49"/>
    </location>
</feature>
<accession>A0A1J1HAC6</accession>
<dbReference type="OMA" id="VVHKVNK"/>
<dbReference type="Proteomes" id="UP000220158">
    <property type="component" value="Chromosome 12"/>
</dbReference>
<keyword evidence="3" id="KW-1185">Reference proteome</keyword>
<evidence type="ECO:0000313" key="3">
    <source>
        <dbReference type="Proteomes" id="UP000220158"/>
    </source>
</evidence>
<organism evidence="2 3">
    <name type="scientific">Plasmodium relictum</name>
    <dbReference type="NCBI Taxonomy" id="85471"/>
    <lineage>
        <taxon>Eukaryota</taxon>
        <taxon>Sar</taxon>
        <taxon>Alveolata</taxon>
        <taxon>Apicomplexa</taxon>
        <taxon>Aconoidasida</taxon>
        <taxon>Haemosporida</taxon>
        <taxon>Plasmodiidae</taxon>
        <taxon>Plasmodium</taxon>
        <taxon>Plasmodium (Haemamoeba)</taxon>
    </lineage>
</organism>
<dbReference type="InterPro" id="IPR022086">
    <property type="entry name" value="IMCp"/>
</dbReference>
<dbReference type="Pfam" id="PF12314">
    <property type="entry name" value="IMCp"/>
    <property type="match status" value="1"/>
</dbReference>
<dbReference type="AlphaFoldDB" id="A0A1J1HAC6"/>
<reference evidence="2 3" key="1">
    <citation type="submission" date="2015-04" db="EMBL/GenBank/DDBJ databases">
        <authorList>
            <consortium name="Pathogen Informatics"/>
        </authorList>
    </citation>
    <scope>NUCLEOTIDE SEQUENCE [LARGE SCALE GENOMIC DNA]</scope>
    <source>
        <strain evidence="2 3">SGS1</strain>
    </source>
</reference>
<name>A0A1J1HAC6_PLARL</name>
<protein>
    <submittedName>
        <fullName evidence="2">Inner membrane complex protein 1f, putative</fullName>
    </submittedName>
</protein>
<dbReference type="VEuPathDB" id="PlasmoDB:PRELSG_1246100"/>
<gene>
    <name evidence="2" type="primary">IMC1f</name>
    <name evidence="2" type="ORF">PRELSG_1246100</name>
</gene>
<proteinExistence type="predicted"/>
<evidence type="ECO:0000256" key="1">
    <source>
        <dbReference type="SAM" id="MobiDB-lite"/>
    </source>
</evidence>
<dbReference type="KEGG" id="prel:PRELSG_1246100"/>
<dbReference type="GeneID" id="39737705"/>
<dbReference type="OrthoDB" id="365616at2759"/>